<feature type="domain" description="N-acetyltransferase" evidence="2">
    <location>
        <begin position="5"/>
        <end position="91"/>
    </location>
</feature>
<dbReference type="GO" id="GO:0016747">
    <property type="term" value="F:acyltransferase activity, transferring groups other than amino-acyl groups"/>
    <property type="evidence" value="ECO:0007669"/>
    <property type="project" value="InterPro"/>
</dbReference>
<dbReference type="InterPro" id="IPR045057">
    <property type="entry name" value="Gcn5-rel_NAT"/>
</dbReference>
<accession>A0A6L5GNW8</accession>
<feature type="domain" description="N-acetyltransferase" evidence="1">
    <location>
        <begin position="1"/>
        <end position="91"/>
    </location>
</feature>
<gene>
    <name evidence="3" type="ORF">FRC53_00245</name>
</gene>
<dbReference type="PROSITE" id="PS51186">
    <property type="entry name" value="GNAT"/>
    <property type="match status" value="1"/>
</dbReference>
<dbReference type="PANTHER" id="PTHR31435:SF10">
    <property type="entry name" value="BSR4717 PROTEIN"/>
    <property type="match status" value="1"/>
</dbReference>
<dbReference type="EMBL" id="VOGB01000003">
    <property type="protein sequence ID" value="MQM71874.1"/>
    <property type="molecule type" value="Genomic_DNA"/>
</dbReference>
<dbReference type="PANTHER" id="PTHR31435">
    <property type="entry name" value="PROTEIN NATD1"/>
    <property type="match status" value="1"/>
</dbReference>
<dbReference type="AlphaFoldDB" id="A0A6L5GNW8"/>
<proteinExistence type="predicted"/>
<reference evidence="3" key="1">
    <citation type="journal article" date="2020" name="Appl. Environ. Microbiol.">
        <title>Medium-Chain Fatty Acid Synthesis by 'Candidatus Weimeria bifida' gen. nov., sp. nov., and 'Candidatus Pseudoramibacter fermentans' sp. nov.</title>
        <authorList>
            <person name="Scarborough M.J."/>
            <person name="Myers K.S."/>
            <person name="Donohue T.J."/>
            <person name="Noguera D.R."/>
        </authorList>
    </citation>
    <scope>NUCLEOTIDE SEQUENCE</scope>
    <source>
        <strain evidence="3">EUB1.1</strain>
    </source>
</reference>
<evidence type="ECO:0000313" key="4">
    <source>
        <dbReference type="Proteomes" id="UP000473648"/>
    </source>
</evidence>
<dbReference type="InterPro" id="IPR000182">
    <property type="entry name" value="GNAT_dom"/>
</dbReference>
<dbReference type="CDD" id="cd04301">
    <property type="entry name" value="NAT_SF"/>
    <property type="match status" value="1"/>
</dbReference>
<dbReference type="Pfam" id="PF14542">
    <property type="entry name" value="Acetyltransf_CG"/>
    <property type="match status" value="1"/>
</dbReference>
<dbReference type="Gene3D" id="3.40.630.30">
    <property type="match status" value="1"/>
</dbReference>
<evidence type="ECO:0000259" key="2">
    <source>
        <dbReference type="PROSITE" id="PS51729"/>
    </source>
</evidence>
<dbReference type="InterPro" id="IPR031165">
    <property type="entry name" value="GNAT_YJDJ"/>
</dbReference>
<organism evidence="3 4">
    <name type="scientific">Candidatus Pseudoramibacter fermentans</name>
    <dbReference type="NCBI Taxonomy" id="2594427"/>
    <lineage>
        <taxon>Bacteria</taxon>
        <taxon>Bacillati</taxon>
        <taxon>Bacillota</taxon>
        <taxon>Clostridia</taxon>
        <taxon>Eubacteriales</taxon>
        <taxon>Eubacteriaceae</taxon>
        <taxon>Pseudoramibacter</taxon>
    </lineage>
</organism>
<comment type="caution">
    <text evidence="3">The sequence shown here is derived from an EMBL/GenBank/DDBJ whole genome shotgun (WGS) entry which is preliminary data.</text>
</comment>
<dbReference type="PROSITE" id="PS51729">
    <property type="entry name" value="GNAT_YJDJ"/>
    <property type="match status" value="1"/>
</dbReference>
<name>A0A6L5GNW8_9FIRM</name>
<dbReference type="Proteomes" id="UP000473648">
    <property type="component" value="Unassembled WGS sequence"/>
</dbReference>
<evidence type="ECO:0000313" key="3">
    <source>
        <dbReference type="EMBL" id="MQM71874.1"/>
    </source>
</evidence>
<sequence length="91" mass="9905">MADIQFRPEEMRAVALDGEKVIGECKVSASGRLWLLTHTEVDPAYSGQGIAGKLVDCVVEAARARGLKIHPLCDYAQKRFAVTKAYADVAK</sequence>
<protein>
    <submittedName>
        <fullName evidence="3">N-acetyltransferase</fullName>
    </submittedName>
</protein>
<dbReference type="SUPFAM" id="SSF55729">
    <property type="entry name" value="Acyl-CoA N-acyltransferases (Nat)"/>
    <property type="match status" value="1"/>
</dbReference>
<dbReference type="InterPro" id="IPR016181">
    <property type="entry name" value="Acyl_CoA_acyltransferase"/>
</dbReference>
<keyword evidence="4" id="KW-1185">Reference proteome</keyword>
<evidence type="ECO:0000259" key="1">
    <source>
        <dbReference type="PROSITE" id="PS51186"/>
    </source>
</evidence>